<evidence type="ECO:0000256" key="6">
    <source>
        <dbReference type="SAM" id="MobiDB-lite"/>
    </source>
</evidence>
<dbReference type="EMBL" id="JABTTQ020000001">
    <property type="protein sequence ID" value="KAK6164544.1"/>
    <property type="molecule type" value="Genomic_DNA"/>
</dbReference>
<gene>
    <name evidence="8" type="ORF">DH2020_001408</name>
</gene>
<feature type="region of interest" description="Disordered" evidence="6">
    <location>
        <begin position="1"/>
        <end position="25"/>
    </location>
</feature>
<dbReference type="PROSITE" id="PS50888">
    <property type="entry name" value="BHLH"/>
    <property type="match status" value="1"/>
</dbReference>
<dbReference type="InterPro" id="IPR036638">
    <property type="entry name" value="HLH_DNA-bd_sf"/>
</dbReference>
<keyword evidence="4 5" id="KW-0539">Nucleus</keyword>
<dbReference type="SUPFAM" id="SSF47459">
    <property type="entry name" value="HLH, helix-loop-helix DNA-binding domain"/>
    <property type="match status" value="1"/>
</dbReference>
<proteinExistence type="predicted"/>
<accession>A0ABR0XZJ5</accession>
<evidence type="ECO:0000256" key="3">
    <source>
        <dbReference type="ARBA" id="ARBA00023163"/>
    </source>
</evidence>
<keyword evidence="9" id="KW-1185">Reference proteome</keyword>
<feature type="compositionally biased region" description="Basic and acidic residues" evidence="6">
    <location>
        <begin position="16"/>
        <end position="25"/>
    </location>
</feature>
<evidence type="ECO:0000256" key="5">
    <source>
        <dbReference type="RuleBase" id="RU369104"/>
    </source>
</evidence>
<evidence type="ECO:0000313" key="9">
    <source>
        <dbReference type="Proteomes" id="UP001318860"/>
    </source>
</evidence>
<dbReference type="InterPro" id="IPR025610">
    <property type="entry name" value="MYC/MYB_N"/>
</dbReference>
<dbReference type="Gene3D" id="4.10.280.10">
    <property type="entry name" value="Helix-loop-helix DNA-binding domain"/>
    <property type="match status" value="1"/>
</dbReference>
<feature type="compositionally biased region" description="Basic and acidic residues" evidence="6">
    <location>
        <begin position="362"/>
        <end position="376"/>
    </location>
</feature>
<dbReference type="Proteomes" id="UP001318860">
    <property type="component" value="Unassembled WGS sequence"/>
</dbReference>
<evidence type="ECO:0000256" key="4">
    <source>
        <dbReference type="ARBA" id="ARBA00023242"/>
    </source>
</evidence>
<feature type="domain" description="BHLH" evidence="7">
    <location>
        <begin position="365"/>
        <end position="414"/>
    </location>
</feature>
<protein>
    <recommendedName>
        <fullName evidence="5">Transcription factor</fullName>
        <shortName evidence="5">bHLH transcription factor</shortName>
    </recommendedName>
    <alternativeName>
        <fullName evidence="5">Basic helix-loop-helix protein</fullName>
    </alternativeName>
</protein>
<dbReference type="PANTHER" id="PTHR11514">
    <property type="entry name" value="MYC"/>
    <property type="match status" value="1"/>
</dbReference>
<keyword evidence="2 5" id="KW-0805">Transcription regulation</keyword>
<dbReference type="InterPro" id="IPR011598">
    <property type="entry name" value="bHLH_dom"/>
</dbReference>
<evidence type="ECO:0000256" key="1">
    <source>
        <dbReference type="ARBA" id="ARBA00004123"/>
    </source>
</evidence>
<dbReference type="PANTHER" id="PTHR11514:SF53">
    <property type="entry name" value="TRANSCRIPTION FACTOR BHLH3"/>
    <property type="match status" value="1"/>
</dbReference>
<keyword evidence="3 5" id="KW-0804">Transcription</keyword>
<dbReference type="CDD" id="cd11449">
    <property type="entry name" value="bHLH_AtAIB_like"/>
    <property type="match status" value="1"/>
</dbReference>
<reference evidence="8 9" key="1">
    <citation type="journal article" date="2021" name="Comput. Struct. Biotechnol. J.">
        <title>De novo genome assembly of the potent medicinal plant Rehmannia glutinosa using nanopore technology.</title>
        <authorList>
            <person name="Ma L."/>
            <person name="Dong C."/>
            <person name="Song C."/>
            <person name="Wang X."/>
            <person name="Zheng X."/>
            <person name="Niu Y."/>
            <person name="Chen S."/>
            <person name="Feng W."/>
        </authorList>
    </citation>
    <scope>NUCLEOTIDE SEQUENCE [LARGE SCALE GENOMIC DNA]</scope>
    <source>
        <strain evidence="8">DH-2019</strain>
    </source>
</reference>
<dbReference type="Pfam" id="PF00010">
    <property type="entry name" value="HLH"/>
    <property type="match status" value="1"/>
</dbReference>
<comment type="caution">
    <text evidence="8">The sequence shown here is derived from an EMBL/GenBank/DDBJ whole genome shotgun (WGS) entry which is preliminary data.</text>
</comment>
<evidence type="ECO:0000256" key="2">
    <source>
        <dbReference type="ARBA" id="ARBA00023015"/>
    </source>
</evidence>
<sequence length="516" mass="57567">MVGARAPQRGPATRSTRLEESYKFGEERPTSVASAYWAGHSGRTGSHLLLLTPSRIHMGKMFWLNEEDKAVMESVLGSEATEYFGWSASNNVLSEFSSSGGDLGVQQALCKIVEKSEWAYAIYWHVSKSKSGKSALIWGDGHCREPKEYEDENGINVKPIEGDDNRKMVLRKIHSCFGGSEDDNVAAKLDQVSDVEMFYLTSMYFAFPFDKPSIPSQSFNCARSFWVSDTNSCLERYQSRSHLAKLAHFQTVAFIPSKSGVVEIGSRKSIREDQRIIQSAKSIIVKPNPTKAFTKVFGREISLGGSQSGPISISFSPKVEDDSGLSPESYEAICAHRNYDNDDSFLLSDDQRPRKRGRKPANGRDEAMNHVEAERQRREKLNQRFYALRAVVPNISKMDKASLLGDAIAYITDLQTKIRVMEAEKGTVSDKQNRDTIPDIDFYERHEDAVVRISCPLETHPVSGVVKALREHQVTAQESTMSITENGEVVHTFSVQTLGGVAAEELKDKLTDALLK</sequence>
<dbReference type="InterPro" id="IPR045084">
    <property type="entry name" value="AIB/MYC-like"/>
</dbReference>
<dbReference type="Pfam" id="PF14215">
    <property type="entry name" value="bHLH-MYC_N"/>
    <property type="match status" value="1"/>
</dbReference>
<feature type="region of interest" description="Disordered" evidence="6">
    <location>
        <begin position="344"/>
        <end position="376"/>
    </location>
</feature>
<evidence type="ECO:0000259" key="7">
    <source>
        <dbReference type="PROSITE" id="PS50888"/>
    </source>
</evidence>
<evidence type="ECO:0000313" key="8">
    <source>
        <dbReference type="EMBL" id="KAK6164544.1"/>
    </source>
</evidence>
<dbReference type="SMART" id="SM00353">
    <property type="entry name" value="HLH"/>
    <property type="match status" value="1"/>
</dbReference>
<name>A0ABR0XZJ5_REHGL</name>
<comment type="subcellular location">
    <subcellularLocation>
        <location evidence="1 5">Nucleus</location>
    </subcellularLocation>
</comment>
<organism evidence="8 9">
    <name type="scientific">Rehmannia glutinosa</name>
    <name type="common">Chinese foxglove</name>
    <dbReference type="NCBI Taxonomy" id="99300"/>
    <lineage>
        <taxon>Eukaryota</taxon>
        <taxon>Viridiplantae</taxon>
        <taxon>Streptophyta</taxon>
        <taxon>Embryophyta</taxon>
        <taxon>Tracheophyta</taxon>
        <taxon>Spermatophyta</taxon>
        <taxon>Magnoliopsida</taxon>
        <taxon>eudicotyledons</taxon>
        <taxon>Gunneridae</taxon>
        <taxon>Pentapetalae</taxon>
        <taxon>asterids</taxon>
        <taxon>lamiids</taxon>
        <taxon>Lamiales</taxon>
        <taxon>Orobanchaceae</taxon>
        <taxon>Rehmannieae</taxon>
        <taxon>Rehmannia</taxon>
    </lineage>
</organism>